<dbReference type="eggNOG" id="KOG1426">
    <property type="taxonomic scope" value="Eukaryota"/>
</dbReference>
<dbReference type="STRING" id="441959.B8MKM4"/>
<dbReference type="GO" id="GO:0005737">
    <property type="term" value="C:cytoplasm"/>
    <property type="evidence" value="ECO:0007669"/>
    <property type="project" value="TreeGrafter"/>
</dbReference>
<feature type="repeat" description="RCC1" evidence="3">
    <location>
        <begin position="420"/>
        <end position="475"/>
    </location>
</feature>
<dbReference type="InterPro" id="IPR051553">
    <property type="entry name" value="Ran_GTPase-activating"/>
</dbReference>
<dbReference type="PROSITE" id="PS50012">
    <property type="entry name" value="RCC1_3"/>
    <property type="match status" value="6"/>
</dbReference>
<protein>
    <submittedName>
        <fullName evidence="6">Pheromone response protein, putative</fullName>
    </submittedName>
</protein>
<dbReference type="InParanoid" id="B8MKM4"/>
<feature type="region of interest" description="Disordered" evidence="4">
    <location>
        <begin position="121"/>
        <end position="148"/>
    </location>
</feature>
<gene>
    <name evidence="6" type="ORF">TSTA_048220</name>
</gene>
<dbReference type="PRINTS" id="PR00633">
    <property type="entry name" value="RCCNDNSATION"/>
</dbReference>
<keyword evidence="7" id="KW-1185">Reference proteome</keyword>
<feature type="repeat" description="RCC1" evidence="3">
    <location>
        <begin position="296"/>
        <end position="353"/>
    </location>
</feature>
<proteinExistence type="predicted"/>
<reference evidence="7" key="1">
    <citation type="journal article" date="2015" name="Genome Announc.">
        <title>Genome sequence of the AIDS-associated pathogen Penicillium marneffei (ATCC18224) and its near taxonomic relative Talaromyces stipitatus (ATCC10500).</title>
        <authorList>
            <person name="Nierman W.C."/>
            <person name="Fedorova-Abrams N.D."/>
            <person name="Andrianopoulos A."/>
        </authorList>
    </citation>
    <scope>NUCLEOTIDE SEQUENCE [LARGE SCALE GENOMIC DNA]</scope>
    <source>
        <strain evidence="7">ATCC 10500 / CBS 375.48 / QM 6759 / NRRL 1006</strain>
    </source>
</reference>
<dbReference type="VEuPathDB" id="FungiDB:TSTA_048220"/>
<evidence type="ECO:0000313" key="7">
    <source>
        <dbReference type="Proteomes" id="UP000001745"/>
    </source>
</evidence>
<dbReference type="InterPro" id="IPR000408">
    <property type="entry name" value="Reg_chr_condens"/>
</dbReference>
<dbReference type="RefSeq" id="XP_002485332.1">
    <property type="nucleotide sequence ID" value="XM_002485287.1"/>
</dbReference>
<dbReference type="PANTHER" id="PTHR45982:SF1">
    <property type="entry name" value="REGULATOR OF CHROMOSOME CONDENSATION"/>
    <property type="match status" value="1"/>
</dbReference>
<organism evidence="6 7">
    <name type="scientific">Talaromyces stipitatus (strain ATCC 10500 / CBS 375.48 / QM 6759 / NRRL 1006)</name>
    <name type="common">Penicillium stipitatum</name>
    <dbReference type="NCBI Taxonomy" id="441959"/>
    <lineage>
        <taxon>Eukaryota</taxon>
        <taxon>Fungi</taxon>
        <taxon>Dikarya</taxon>
        <taxon>Ascomycota</taxon>
        <taxon>Pezizomycotina</taxon>
        <taxon>Eurotiomycetes</taxon>
        <taxon>Eurotiomycetidae</taxon>
        <taxon>Eurotiales</taxon>
        <taxon>Trichocomaceae</taxon>
        <taxon>Talaromyces</taxon>
        <taxon>Talaromyces sect. Talaromyces</taxon>
    </lineage>
</organism>
<dbReference type="OrthoDB" id="61110at2759"/>
<dbReference type="PhylomeDB" id="B8MKM4"/>
<dbReference type="PROSITE" id="PS00626">
    <property type="entry name" value="RCC1_2"/>
    <property type="match status" value="3"/>
</dbReference>
<feature type="compositionally biased region" description="Basic and acidic residues" evidence="4">
    <location>
        <begin position="17"/>
        <end position="30"/>
    </location>
</feature>
<name>B8MKM4_TALSN</name>
<dbReference type="Pfam" id="PF25390">
    <property type="entry name" value="WD40_RLD"/>
    <property type="match status" value="1"/>
</dbReference>
<dbReference type="Gene3D" id="2.130.10.30">
    <property type="entry name" value="Regulator of chromosome condensation 1/beta-lactamase-inhibitor protein II"/>
    <property type="match status" value="1"/>
</dbReference>
<keyword evidence="1" id="KW-0344">Guanine-nucleotide releasing factor</keyword>
<feature type="repeat" description="RCC1" evidence="3">
    <location>
        <begin position="188"/>
        <end position="240"/>
    </location>
</feature>
<evidence type="ECO:0000313" key="6">
    <source>
        <dbReference type="EMBL" id="EED15379.1"/>
    </source>
</evidence>
<dbReference type="OMA" id="CIESHET"/>
<dbReference type="PANTHER" id="PTHR45982">
    <property type="entry name" value="REGULATOR OF CHROMOSOME CONDENSATION"/>
    <property type="match status" value="1"/>
</dbReference>
<evidence type="ECO:0000259" key="5">
    <source>
        <dbReference type="Pfam" id="PF25390"/>
    </source>
</evidence>
<evidence type="ECO:0000256" key="1">
    <source>
        <dbReference type="ARBA" id="ARBA00022658"/>
    </source>
</evidence>
<feature type="repeat" description="RCC1" evidence="3">
    <location>
        <begin position="48"/>
        <end position="104"/>
    </location>
</feature>
<evidence type="ECO:0000256" key="2">
    <source>
        <dbReference type="ARBA" id="ARBA00022737"/>
    </source>
</evidence>
<feature type="region of interest" description="Disordered" evidence="4">
    <location>
        <begin position="1"/>
        <end position="30"/>
    </location>
</feature>
<feature type="repeat" description="RCC1" evidence="3">
    <location>
        <begin position="241"/>
        <end position="295"/>
    </location>
</feature>
<keyword evidence="2" id="KW-0677">Repeat</keyword>
<dbReference type="HOGENOM" id="CLU_005210_4_1_1"/>
<feature type="domain" description="RCC1-like" evidence="5">
    <location>
        <begin position="49"/>
        <end position="471"/>
    </location>
</feature>
<feature type="compositionally biased region" description="Acidic residues" evidence="4">
    <location>
        <begin position="137"/>
        <end position="148"/>
    </location>
</feature>
<evidence type="ECO:0000256" key="4">
    <source>
        <dbReference type="SAM" id="MobiDB-lite"/>
    </source>
</evidence>
<dbReference type="EMBL" id="EQ962657">
    <property type="protein sequence ID" value="EED15379.1"/>
    <property type="molecule type" value="Genomic_DNA"/>
</dbReference>
<dbReference type="FunCoup" id="B8MKM4">
    <property type="interactions" value="1012"/>
</dbReference>
<dbReference type="SUPFAM" id="SSF50985">
    <property type="entry name" value="RCC1/BLIP-II"/>
    <property type="match status" value="1"/>
</dbReference>
<dbReference type="InterPro" id="IPR058923">
    <property type="entry name" value="RCC1-like_dom"/>
</dbReference>
<evidence type="ECO:0000256" key="3">
    <source>
        <dbReference type="PROSITE-ProRule" id="PRU00235"/>
    </source>
</evidence>
<feature type="repeat" description="RCC1" evidence="3">
    <location>
        <begin position="354"/>
        <end position="419"/>
    </location>
</feature>
<dbReference type="GO" id="GO:0005085">
    <property type="term" value="F:guanyl-nucleotide exchange factor activity"/>
    <property type="evidence" value="ECO:0007669"/>
    <property type="project" value="TreeGrafter"/>
</dbReference>
<dbReference type="InterPro" id="IPR009091">
    <property type="entry name" value="RCC1/BLIP-II"/>
</dbReference>
<dbReference type="GeneID" id="8107004"/>
<dbReference type="Proteomes" id="UP000001745">
    <property type="component" value="Unassembled WGS sequence"/>
</dbReference>
<accession>B8MKM4</accession>
<sequence length="483" mass="51765">MIENQKRKVSALLSDSSKPDTTIRKRQKGDNFAESPKVVLTSAPNRRLDVFVFGTNCGGELGLGDATKKPEIPGPVLNPKLSAETVGVVQLAVGGIHSAALTHDNQILTWGVNDEWTLGRDTTVESKKTPVDATSDNGEEDDEDDDEVELNLKEATPLPVDSSHFPDGTVFTQLVATDSATFALTSKGLVYSWGTFRDNNGTTRFSPKSTIQRAPALIPDVKDVLKLVPGAQHVLALISNGTVFSWGNNEQNQLGRRMISRLHEFPWLVPGQCSLPRGIIDIGAGIYHSFAIHKTGQLYAWGSNNFGQTGIFQSAGQSDAVIPYPTPVPSLGKGSGIVSVTGGKDHSLAVNEQGQCLAWGRIDNKALGIIAKDIPTSDVIFDTYQKPRILKVPTPISGVVGKVVFAAAGTDHSFAITQDRRAYSWGFNAQHQVGHGNEEKDEVEQPTQLKNKHVSGKMLVSAAAGGQFSIVVGLHGPQTNGVH</sequence>
<dbReference type="AlphaFoldDB" id="B8MKM4"/>